<dbReference type="InterPro" id="IPR032104">
    <property type="entry name" value="Spaetzle"/>
</dbReference>
<protein>
    <recommendedName>
        <fullName evidence="6">Spaetzle domain-containing protein</fullName>
    </recommendedName>
</protein>
<organism evidence="7 8">
    <name type="scientific">Ramazzottius varieornatus</name>
    <name type="common">Water bear</name>
    <name type="synonym">Tardigrade</name>
    <dbReference type="NCBI Taxonomy" id="947166"/>
    <lineage>
        <taxon>Eukaryota</taxon>
        <taxon>Metazoa</taxon>
        <taxon>Ecdysozoa</taxon>
        <taxon>Tardigrada</taxon>
        <taxon>Eutardigrada</taxon>
        <taxon>Parachela</taxon>
        <taxon>Hypsibioidea</taxon>
        <taxon>Ramazzottiidae</taxon>
        <taxon>Ramazzottius</taxon>
    </lineage>
</organism>
<reference evidence="7 8" key="1">
    <citation type="journal article" date="2016" name="Nat. Commun.">
        <title>Extremotolerant tardigrade genome and improved radiotolerance of human cultured cells by tardigrade-unique protein.</title>
        <authorList>
            <person name="Hashimoto T."/>
            <person name="Horikawa D.D."/>
            <person name="Saito Y."/>
            <person name="Kuwahara H."/>
            <person name="Kozuka-Hata H."/>
            <person name="Shin-I T."/>
            <person name="Minakuchi Y."/>
            <person name="Ohishi K."/>
            <person name="Motoyama A."/>
            <person name="Aizu T."/>
            <person name="Enomoto A."/>
            <person name="Kondo K."/>
            <person name="Tanaka S."/>
            <person name="Hara Y."/>
            <person name="Koshikawa S."/>
            <person name="Sagara H."/>
            <person name="Miura T."/>
            <person name="Yokobori S."/>
            <person name="Miyagawa K."/>
            <person name="Suzuki Y."/>
            <person name="Kubo T."/>
            <person name="Oyama M."/>
            <person name="Kohara Y."/>
            <person name="Fujiyama A."/>
            <person name="Arakawa K."/>
            <person name="Katayama T."/>
            <person name="Toyoda A."/>
            <person name="Kunieda T."/>
        </authorList>
    </citation>
    <scope>NUCLEOTIDE SEQUENCE [LARGE SCALE GENOMIC DNA]</scope>
    <source>
        <strain evidence="7 8">YOKOZUNA-1</strain>
    </source>
</reference>
<dbReference type="PANTHER" id="PTHR23199:SF12">
    <property type="entry name" value="NEUROTROPHIN 1-RELATED"/>
    <property type="match status" value="1"/>
</dbReference>
<evidence type="ECO:0000256" key="5">
    <source>
        <dbReference type="SAM" id="Phobius"/>
    </source>
</evidence>
<feature type="transmembrane region" description="Helical" evidence="5">
    <location>
        <begin position="12"/>
        <end position="35"/>
    </location>
</feature>
<keyword evidence="1" id="KW-0732">Signal</keyword>
<dbReference type="Gene3D" id="2.10.90.10">
    <property type="entry name" value="Cystine-knot cytokines"/>
    <property type="match status" value="1"/>
</dbReference>
<evidence type="ECO:0000256" key="3">
    <source>
        <dbReference type="ARBA" id="ARBA00023180"/>
    </source>
</evidence>
<name>A0A1D1W3C9_RAMVA</name>
<dbReference type="GO" id="GO:0021556">
    <property type="term" value="P:central nervous system formation"/>
    <property type="evidence" value="ECO:0007669"/>
    <property type="project" value="TreeGrafter"/>
</dbReference>
<dbReference type="AlphaFoldDB" id="A0A1D1W3C9"/>
<keyword evidence="2" id="KW-1015">Disulfide bond</keyword>
<dbReference type="Pfam" id="PF16077">
    <property type="entry name" value="Spaetzle"/>
    <property type="match status" value="1"/>
</dbReference>
<dbReference type="InterPro" id="IPR029034">
    <property type="entry name" value="Cystine-knot_cytokine"/>
</dbReference>
<gene>
    <name evidence="7" type="primary">RvY_17578-1</name>
    <name evidence="7" type="synonym">RvY_17578.1</name>
    <name evidence="7" type="ORF">RvY_17578</name>
</gene>
<dbReference type="InterPro" id="IPR052444">
    <property type="entry name" value="Spz/Toll_ligand-like"/>
</dbReference>
<feature type="compositionally biased region" description="Polar residues" evidence="4">
    <location>
        <begin position="97"/>
        <end position="111"/>
    </location>
</feature>
<evidence type="ECO:0000256" key="1">
    <source>
        <dbReference type="ARBA" id="ARBA00022729"/>
    </source>
</evidence>
<dbReference type="EMBL" id="BDGG01000016">
    <property type="protein sequence ID" value="GAV07776.1"/>
    <property type="molecule type" value="Genomic_DNA"/>
</dbReference>
<evidence type="ECO:0000313" key="7">
    <source>
        <dbReference type="EMBL" id="GAV07776.1"/>
    </source>
</evidence>
<feature type="region of interest" description="Disordered" evidence="4">
    <location>
        <begin position="499"/>
        <end position="547"/>
    </location>
</feature>
<dbReference type="GO" id="GO:0008083">
    <property type="term" value="F:growth factor activity"/>
    <property type="evidence" value="ECO:0007669"/>
    <property type="project" value="TreeGrafter"/>
</dbReference>
<dbReference type="OrthoDB" id="6359065at2759"/>
<feature type="region of interest" description="Disordered" evidence="4">
    <location>
        <begin position="92"/>
        <end position="111"/>
    </location>
</feature>
<keyword evidence="3" id="KW-0325">Glycoprotein</keyword>
<evidence type="ECO:0000259" key="6">
    <source>
        <dbReference type="Pfam" id="PF16077"/>
    </source>
</evidence>
<dbReference type="SUPFAM" id="SSF57501">
    <property type="entry name" value="Cystine-knot cytokines"/>
    <property type="match status" value="1"/>
</dbReference>
<dbReference type="GO" id="GO:0005121">
    <property type="term" value="F:Toll binding"/>
    <property type="evidence" value="ECO:0007669"/>
    <property type="project" value="TreeGrafter"/>
</dbReference>
<keyword evidence="5" id="KW-1133">Transmembrane helix</keyword>
<dbReference type="Proteomes" id="UP000186922">
    <property type="component" value="Unassembled WGS sequence"/>
</dbReference>
<comment type="caution">
    <text evidence="7">The sequence shown here is derived from an EMBL/GenBank/DDBJ whole genome shotgun (WGS) entry which is preliminary data.</text>
</comment>
<accession>A0A1D1W3C9</accession>
<dbReference type="GO" id="GO:0005615">
    <property type="term" value="C:extracellular space"/>
    <property type="evidence" value="ECO:0007669"/>
    <property type="project" value="UniProtKB-ARBA"/>
</dbReference>
<feature type="compositionally biased region" description="Low complexity" evidence="4">
    <location>
        <begin position="499"/>
        <end position="541"/>
    </location>
</feature>
<proteinExistence type="predicted"/>
<keyword evidence="8" id="KW-1185">Reference proteome</keyword>
<dbReference type="STRING" id="947166.A0A1D1W3C9"/>
<sequence>MANPQRVVGSSGLGLLLILSSLFVLCNSFGTFKGLARLKERHRRAAGTVVSPTHTAQARYAYPASSNTYQSVQQPASSSAYLSSSYPQSATYLPSRGTPQSSTYLPSQSGTYRQQSYPAGAYPQTAQSSLNPSYNAAALYSSPTQYAGYAAPSMASQQGYGAVPTGVAAPNFGSYPAGAYQVSPQQQSPQTMGQQQYPTAGQPTQYNFNGYNPYANIPQQGYNGYGSYPTQQGRAAAALPLVQVTTPSPNQFELAEFCKKPDREPRCTKNSFGMCDYQDNYPSEVATEFYGYWKSRINAMATDYDYSNSDQYDTGFGTQQNKLIDFVHEIFEDNEFGSLPGVPPQRKGLCVEVSDTIQPGWARTSRNRYMVIMNSNNVKQSVRAGICRNTGKGCQTVPSCYKSECRQRYRYDTLLVFDPCAPSKPPMLELFKIPDGCECFVLQDEPDITQNLASVPLLKVAQQSTKTNTKGRTSDFANAALHKANDEAAQAGVPTATTTSATLLPTAKATTQSPATSSSTTTTTTTTPTTASSTTSTTSASDALKAL</sequence>
<dbReference type="PANTHER" id="PTHR23199">
    <property type="entry name" value="NEUROTROPHIN 1-RELATED"/>
    <property type="match status" value="1"/>
</dbReference>
<evidence type="ECO:0000313" key="8">
    <source>
        <dbReference type="Proteomes" id="UP000186922"/>
    </source>
</evidence>
<evidence type="ECO:0000256" key="2">
    <source>
        <dbReference type="ARBA" id="ARBA00023157"/>
    </source>
</evidence>
<keyword evidence="5" id="KW-0472">Membrane</keyword>
<evidence type="ECO:0000256" key="4">
    <source>
        <dbReference type="SAM" id="MobiDB-lite"/>
    </source>
</evidence>
<keyword evidence="5" id="KW-0812">Transmembrane</keyword>
<dbReference type="GO" id="GO:0045087">
    <property type="term" value="P:innate immune response"/>
    <property type="evidence" value="ECO:0007669"/>
    <property type="project" value="TreeGrafter"/>
</dbReference>
<feature type="domain" description="Spaetzle" evidence="6">
    <location>
        <begin position="349"/>
        <end position="441"/>
    </location>
</feature>